<proteinExistence type="inferred from homology"/>
<dbReference type="InterPro" id="IPR000847">
    <property type="entry name" value="LysR_HTH_N"/>
</dbReference>
<accession>A0A1H4AD86</accession>
<dbReference type="EMBL" id="FNQR01000004">
    <property type="protein sequence ID" value="SEA33965.1"/>
    <property type="molecule type" value="Genomic_DNA"/>
</dbReference>
<dbReference type="AlphaFoldDB" id="A0A1H4AD86"/>
<dbReference type="InterPro" id="IPR036390">
    <property type="entry name" value="WH_DNA-bd_sf"/>
</dbReference>
<dbReference type="Gene3D" id="1.10.10.10">
    <property type="entry name" value="Winged helix-like DNA-binding domain superfamily/Winged helix DNA-binding domain"/>
    <property type="match status" value="1"/>
</dbReference>
<evidence type="ECO:0000256" key="3">
    <source>
        <dbReference type="ARBA" id="ARBA00023125"/>
    </source>
</evidence>
<dbReference type="Proteomes" id="UP000198584">
    <property type="component" value="Unassembled WGS sequence"/>
</dbReference>
<dbReference type="FunFam" id="1.10.10.10:FF:000001">
    <property type="entry name" value="LysR family transcriptional regulator"/>
    <property type="match status" value="1"/>
</dbReference>
<keyword evidence="4" id="KW-0804">Transcription</keyword>
<feature type="domain" description="HTH lysR-type" evidence="5">
    <location>
        <begin position="1"/>
        <end position="58"/>
    </location>
</feature>
<gene>
    <name evidence="6" type="ORF">SAMN05421743_10460</name>
</gene>
<dbReference type="RefSeq" id="WP_093043540.1">
    <property type="nucleotide sequence ID" value="NZ_FNQR01000004.1"/>
</dbReference>
<dbReference type="Gene3D" id="3.40.190.290">
    <property type="match status" value="1"/>
</dbReference>
<keyword evidence="7" id="KW-1185">Reference proteome</keyword>
<dbReference type="OrthoDB" id="9803735at2"/>
<dbReference type="GO" id="GO:0003677">
    <property type="term" value="F:DNA binding"/>
    <property type="evidence" value="ECO:0007669"/>
    <property type="project" value="UniProtKB-KW"/>
</dbReference>
<dbReference type="SUPFAM" id="SSF46785">
    <property type="entry name" value="Winged helix' DNA-binding domain"/>
    <property type="match status" value="1"/>
</dbReference>
<dbReference type="InterPro" id="IPR005119">
    <property type="entry name" value="LysR_subst-bd"/>
</dbReference>
<dbReference type="Pfam" id="PF00126">
    <property type="entry name" value="HTH_1"/>
    <property type="match status" value="1"/>
</dbReference>
<dbReference type="InterPro" id="IPR036388">
    <property type="entry name" value="WH-like_DNA-bd_sf"/>
</dbReference>
<name>A0A1H4AD86_9BACI</name>
<dbReference type="CDD" id="cd05466">
    <property type="entry name" value="PBP2_LTTR_substrate"/>
    <property type="match status" value="1"/>
</dbReference>
<organism evidence="6 7">
    <name type="scientific">Thalassobacillus cyri</name>
    <dbReference type="NCBI Taxonomy" id="571932"/>
    <lineage>
        <taxon>Bacteria</taxon>
        <taxon>Bacillati</taxon>
        <taxon>Bacillota</taxon>
        <taxon>Bacilli</taxon>
        <taxon>Bacillales</taxon>
        <taxon>Bacillaceae</taxon>
        <taxon>Thalassobacillus</taxon>
    </lineage>
</organism>
<dbReference type="InterPro" id="IPR050950">
    <property type="entry name" value="HTH-type_LysR_regulators"/>
</dbReference>
<dbReference type="GO" id="GO:0005829">
    <property type="term" value="C:cytosol"/>
    <property type="evidence" value="ECO:0007669"/>
    <property type="project" value="TreeGrafter"/>
</dbReference>
<reference evidence="6 7" key="1">
    <citation type="submission" date="2016-10" db="EMBL/GenBank/DDBJ databases">
        <authorList>
            <person name="de Groot N.N."/>
        </authorList>
    </citation>
    <scope>NUCLEOTIDE SEQUENCE [LARGE SCALE GENOMIC DNA]</scope>
    <source>
        <strain evidence="6 7">CCM7597</strain>
    </source>
</reference>
<evidence type="ECO:0000313" key="7">
    <source>
        <dbReference type="Proteomes" id="UP000198584"/>
    </source>
</evidence>
<comment type="similarity">
    <text evidence="1">Belongs to the LysR transcriptional regulatory family.</text>
</comment>
<dbReference type="Pfam" id="PF03466">
    <property type="entry name" value="LysR_substrate"/>
    <property type="match status" value="1"/>
</dbReference>
<dbReference type="PROSITE" id="PS50931">
    <property type="entry name" value="HTH_LYSR"/>
    <property type="match status" value="1"/>
</dbReference>
<evidence type="ECO:0000259" key="5">
    <source>
        <dbReference type="PROSITE" id="PS50931"/>
    </source>
</evidence>
<dbReference type="PANTHER" id="PTHR30419:SF28">
    <property type="entry name" value="HTH-TYPE TRANSCRIPTIONAL REGULATOR BSDA"/>
    <property type="match status" value="1"/>
</dbReference>
<dbReference type="SUPFAM" id="SSF53850">
    <property type="entry name" value="Periplasmic binding protein-like II"/>
    <property type="match status" value="1"/>
</dbReference>
<sequence>MDLKQLRYFRAVAEEKQVTRAAKKLHMAQPPLSQQIKMIEDELDLKLFDRQGRSLELTKAGEILYEKSGKILSDFEEALIEVHETSEGIRGTMHIGSNKSCFSFLRTTLHHFKAENPDVSYQLREGDTSLLEECILNREIELAVVRLPLQYEEFDMLPLPSEPYLLVAPDSWNLDKVGEGYVGFNILKDIPLMLLHRIKGSGQYELILDEIRNHGIEPNVICEAPDPTMLLSLVSEGMGATIVPESTLHAFSFNNIQSYAFSDINIKAESVVIWHKDRYLSKAAQRFIHTLKEQSENALDKVGI</sequence>
<keyword evidence="3 6" id="KW-0238">DNA-binding</keyword>
<dbReference type="PRINTS" id="PR00039">
    <property type="entry name" value="HTHLYSR"/>
</dbReference>
<evidence type="ECO:0000313" key="6">
    <source>
        <dbReference type="EMBL" id="SEA33965.1"/>
    </source>
</evidence>
<dbReference type="GO" id="GO:0003700">
    <property type="term" value="F:DNA-binding transcription factor activity"/>
    <property type="evidence" value="ECO:0007669"/>
    <property type="project" value="InterPro"/>
</dbReference>
<protein>
    <submittedName>
        <fullName evidence="6">DNA-binding transcriptional regulator, LysR family</fullName>
    </submittedName>
</protein>
<evidence type="ECO:0000256" key="1">
    <source>
        <dbReference type="ARBA" id="ARBA00009437"/>
    </source>
</evidence>
<evidence type="ECO:0000256" key="2">
    <source>
        <dbReference type="ARBA" id="ARBA00023015"/>
    </source>
</evidence>
<dbReference type="PANTHER" id="PTHR30419">
    <property type="entry name" value="HTH-TYPE TRANSCRIPTIONAL REGULATOR YBHD"/>
    <property type="match status" value="1"/>
</dbReference>
<keyword evidence="2" id="KW-0805">Transcription regulation</keyword>
<dbReference type="STRING" id="571932.SAMN05421743_10460"/>
<evidence type="ECO:0000256" key="4">
    <source>
        <dbReference type="ARBA" id="ARBA00023163"/>
    </source>
</evidence>